<dbReference type="Proteomes" id="UP000030758">
    <property type="component" value="Unassembled WGS sequence"/>
</dbReference>
<feature type="transmembrane region" description="Helical" evidence="1">
    <location>
        <begin position="5"/>
        <end position="25"/>
    </location>
</feature>
<name>A0A085MTQ6_9BILA</name>
<proteinExistence type="predicted"/>
<accession>A0A085MTQ6</accession>
<evidence type="ECO:0000313" key="2">
    <source>
        <dbReference type="EMBL" id="KFD53875.1"/>
    </source>
</evidence>
<keyword evidence="1" id="KW-0812">Transmembrane</keyword>
<evidence type="ECO:0008006" key="5">
    <source>
        <dbReference type="Google" id="ProtNLM"/>
    </source>
</evidence>
<evidence type="ECO:0000256" key="1">
    <source>
        <dbReference type="SAM" id="Phobius"/>
    </source>
</evidence>
<dbReference type="PANTHER" id="PTHR21041">
    <property type="entry name" value="DENDRITIC CELL-SPECIFIC TRANSMEMBRANE PROTEIN"/>
    <property type="match status" value="1"/>
</dbReference>
<protein>
    <recommendedName>
        <fullName evidence="5">Dendritic cell-specific transmembrane protein-like domain-containing protein</fullName>
    </recommendedName>
</protein>
<dbReference type="Proteomes" id="UP000030764">
    <property type="component" value="Unassembled WGS sequence"/>
</dbReference>
<feature type="transmembrane region" description="Helical" evidence="1">
    <location>
        <begin position="496"/>
        <end position="515"/>
    </location>
</feature>
<dbReference type="InterPro" id="IPR051856">
    <property type="entry name" value="CSR-E3_Ligase_Protein"/>
</dbReference>
<dbReference type="EMBL" id="KL363212">
    <property type="protein sequence ID" value="KFD53875.1"/>
    <property type="molecule type" value="Genomic_DNA"/>
</dbReference>
<gene>
    <name evidence="2" type="ORF">M513_05142</name>
    <name evidence="3" type="ORF">M514_05142</name>
</gene>
<evidence type="ECO:0000313" key="4">
    <source>
        <dbReference type="Proteomes" id="UP000030764"/>
    </source>
</evidence>
<keyword evidence="4" id="KW-1185">Reference proteome</keyword>
<reference evidence="3 4" key="1">
    <citation type="journal article" date="2014" name="Nat. Genet.">
        <title>Genome and transcriptome of the porcine whipworm Trichuris suis.</title>
        <authorList>
            <person name="Jex A.R."/>
            <person name="Nejsum P."/>
            <person name="Schwarz E.M."/>
            <person name="Hu L."/>
            <person name="Young N.D."/>
            <person name="Hall R.S."/>
            <person name="Korhonen P.K."/>
            <person name="Liao S."/>
            <person name="Thamsborg S."/>
            <person name="Xia J."/>
            <person name="Xu P."/>
            <person name="Wang S."/>
            <person name="Scheerlinck J.P."/>
            <person name="Hofmann A."/>
            <person name="Sternberg P.W."/>
            <person name="Wang J."/>
            <person name="Gasser R.B."/>
        </authorList>
    </citation>
    <scope>NUCLEOTIDE SEQUENCE [LARGE SCALE GENOMIC DNA]</scope>
    <source>
        <strain evidence="3">DCEP-RM93F</strain>
        <strain evidence="2">DCEP-RM93M</strain>
    </source>
</reference>
<organism evidence="3">
    <name type="scientific">Trichuris suis</name>
    <name type="common">pig whipworm</name>
    <dbReference type="NCBI Taxonomy" id="68888"/>
    <lineage>
        <taxon>Eukaryota</taxon>
        <taxon>Metazoa</taxon>
        <taxon>Ecdysozoa</taxon>
        <taxon>Nematoda</taxon>
        <taxon>Enoplea</taxon>
        <taxon>Dorylaimia</taxon>
        <taxon>Trichinellida</taxon>
        <taxon>Trichuridae</taxon>
        <taxon>Trichuris</taxon>
    </lineage>
</organism>
<keyword evidence="1" id="KW-0472">Membrane</keyword>
<dbReference type="EMBL" id="KL367659">
    <property type="protein sequence ID" value="KFD60602.1"/>
    <property type="molecule type" value="Genomic_DNA"/>
</dbReference>
<feature type="transmembrane region" description="Helical" evidence="1">
    <location>
        <begin position="73"/>
        <end position="96"/>
    </location>
</feature>
<dbReference type="AlphaFoldDB" id="A0A085MTQ6"/>
<feature type="transmembrane region" description="Helical" evidence="1">
    <location>
        <begin position="31"/>
        <end position="52"/>
    </location>
</feature>
<sequence>MLKQVLLCALISFGFSAVLLTWLPWQESYKVSITLSVSVGIGLIMFVITCIWRRARNILLLSALYLPSKTGRTLVHGFILSLIIGGPLTSSLRYLLQISSAVECTSHANIEKEQNLRSIYKTAYVQMFQRINETVDTWQVISSSVDATTLPLIRDVQQLKTDYELMSSVGVKVKATCMETLNDIYQHCSQKVAAVKEYCEDILSLSQQKSTVSKEDFRYLKELKNQTRDSADEMGLHNNLNSFSYLFDLPVTFCEKLDLTMHMCKPIKSGERICSTVADPYQRMKRIALDSFDHLKKFRSFFSSQDPTEKKDVTETSSPQIDQIEMDSYNNIEFTVTFSYAIIMLNLIKYSCLVAFLVVPVAVSASQYNSSKKWISNENDTARRKCSEQNRAKAGDILQTFIHLSFSVAILLLERTLYACLRQVYDRYYEGRLHHLQSNVTSQLYGENSMLSNSMEKGDNIRKMLNSFVRQFESLLLHVDDTFLDCLRSPLLPTSFLWLSVLCFLYLLATFLLFVKRQSFQIRQRLLESTVPGY</sequence>
<keyword evidence="1" id="KW-1133">Transmembrane helix</keyword>
<evidence type="ECO:0000313" key="3">
    <source>
        <dbReference type="EMBL" id="KFD60602.1"/>
    </source>
</evidence>